<organism evidence="3">
    <name type="scientific">marine sediment metagenome</name>
    <dbReference type="NCBI Taxonomy" id="412755"/>
    <lineage>
        <taxon>unclassified sequences</taxon>
        <taxon>metagenomes</taxon>
        <taxon>ecological metagenomes</taxon>
    </lineage>
</organism>
<name>A0A0F9HZB2_9ZZZZ</name>
<gene>
    <name evidence="3" type="ORF">LCGC14_2004160</name>
</gene>
<feature type="region of interest" description="Disordered" evidence="1">
    <location>
        <begin position="51"/>
        <end position="110"/>
    </location>
</feature>
<feature type="compositionally biased region" description="Polar residues" evidence="1">
    <location>
        <begin position="61"/>
        <end position="98"/>
    </location>
</feature>
<dbReference type="AlphaFoldDB" id="A0A0F9HZB2"/>
<protein>
    <submittedName>
        <fullName evidence="3">Uncharacterized protein</fullName>
    </submittedName>
</protein>
<comment type="caution">
    <text evidence="3">The sequence shown here is derived from an EMBL/GenBank/DDBJ whole genome shotgun (WGS) entry which is preliminary data.</text>
</comment>
<evidence type="ECO:0000256" key="2">
    <source>
        <dbReference type="SAM" id="Phobius"/>
    </source>
</evidence>
<feature type="compositionally biased region" description="Basic and acidic residues" evidence="1">
    <location>
        <begin position="99"/>
        <end position="110"/>
    </location>
</feature>
<reference evidence="3" key="1">
    <citation type="journal article" date="2015" name="Nature">
        <title>Complex archaea that bridge the gap between prokaryotes and eukaryotes.</title>
        <authorList>
            <person name="Spang A."/>
            <person name="Saw J.H."/>
            <person name="Jorgensen S.L."/>
            <person name="Zaremba-Niedzwiedzka K."/>
            <person name="Martijn J."/>
            <person name="Lind A.E."/>
            <person name="van Eijk R."/>
            <person name="Schleper C."/>
            <person name="Guy L."/>
            <person name="Ettema T.J."/>
        </authorList>
    </citation>
    <scope>NUCLEOTIDE SEQUENCE</scope>
</reference>
<evidence type="ECO:0000313" key="3">
    <source>
        <dbReference type="EMBL" id="KKL80492.1"/>
    </source>
</evidence>
<feature type="transmembrane region" description="Helical" evidence="2">
    <location>
        <begin position="20"/>
        <end position="40"/>
    </location>
</feature>
<dbReference type="EMBL" id="LAZR01022837">
    <property type="protein sequence ID" value="KKL80492.1"/>
    <property type="molecule type" value="Genomic_DNA"/>
</dbReference>
<sequence>KSATESIFDGYSNTGLFMEMKHVIIFAVIGIVALLGFNIINGNSREQNREIAASSVAAEQPDSTVATSDTDITSQPLSQQPKAIVDSATSKIDQAQQAEQDRVEQLDDAQ</sequence>
<keyword evidence="2" id="KW-1133">Transmembrane helix</keyword>
<keyword evidence="2" id="KW-0472">Membrane</keyword>
<feature type="non-terminal residue" evidence="3">
    <location>
        <position position="1"/>
    </location>
</feature>
<keyword evidence="2" id="KW-0812">Transmembrane</keyword>
<evidence type="ECO:0000256" key="1">
    <source>
        <dbReference type="SAM" id="MobiDB-lite"/>
    </source>
</evidence>
<proteinExistence type="predicted"/>
<accession>A0A0F9HZB2</accession>